<feature type="compositionally biased region" description="Acidic residues" evidence="2">
    <location>
        <begin position="283"/>
        <end position="303"/>
    </location>
</feature>
<reference evidence="4" key="1">
    <citation type="submission" date="2023-06" db="EMBL/GenBank/DDBJ databases">
        <title>Survivors Of The Sea: Transcriptome response of Skeletonema marinoi to long-term dormancy.</title>
        <authorList>
            <person name="Pinder M.I.M."/>
            <person name="Kourtchenko O."/>
            <person name="Robertson E.K."/>
            <person name="Larsson T."/>
            <person name="Maumus F."/>
            <person name="Osuna-Cruz C.M."/>
            <person name="Vancaester E."/>
            <person name="Stenow R."/>
            <person name="Vandepoele K."/>
            <person name="Ploug H."/>
            <person name="Bruchert V."/>
            <person name="Godhe A."/>
            <person name="Topel M."/>
        </authorList>
    </citation>
    <scope>NUCLEOTIDE SEQUENCE</scope>
    <source>
        <strain evidence="4">R05AC</strain>
    </source>
</reference>
<keyword evidence="1" id="KW-0862">Zinc</keyword>
<dbReference type="GO" id="GO:0003676">
    <property type="term" value="F:nucleic acid binding"/>
    <property type="evidence" value="ECO:0007669"/>
    <property type="project" value="InterPro"/>
</dbReference>
<dbReference type="InterPro" id="IPR001878">
    <property type="entry name" value="Znf_CCHC"/>
</dbReference>
<sequence length="303" mass="33748">MSTQKAVKVIVFSGDKEHFPSWRLQFKAVAHLRGYNDILSGTRAVPTTSELANAPTAEVVQAGKDATAAYCDLLLSFPTTTKKGEVAFRIVVGAVNADHPEGNAKIAWDRLTEKYSPTNARSLIDLKSKWDKCYLDNRDPEEWITELCYIQTEMGKISITGATRVSDTDLILHILSRLPESYDTVTPLLHKDLDAGTLTIEGVRITLCERFKRIEDLEDSKVYSGTEQEEALVTLLKNATVEELKAALSASSGDAFKFKGTCYHCGKRGHRASDCNEKKNDTDDTVDDTENENSDEEVNYWLD</sequence>
<dbReference type="Pfam" id="PF00098">
    <property type="entry name" value="zf-CCHC"/>
    <property type="match status" value="1"/>
</dbReference>
<evidence type="ECO:0000259" key="3">
    <source>
        <dbReference type="PROSITE" id="PS50158"/>
    </source>
</evidence>
<feature type="domain" description="CCHC-type" evidence="3">
    <location>
        <begin position="262"/>
        <end position="277"/>
    </location>
</feature>
<protein>
    <recommendedName>
        <fullName evidence="3">CCHC-type domain-containing protein</fullName>
    </recommendedName>
</protein>
<name>A0AAD8YDP6_9STRA</name>
<keyword evidence="5" id="KW-1185">Reference proteome</keyword>
<proteinExistence type="predicted"/>
<organism evidence="4 5">
    <name type="scientific">Skeletonema marinoi</name>
    <dbReference type="NCBI Taxonomy" id="267567"/>
    <lineage>
        <taxon>Eukaryota</taxon>
        <taxon>Sar</taxon>
        <taxon>Stramenopiles</taxon>
        <taxon>Ochrophyta</taxon>
        <taxon>Bacillariophyta</taxon>
        <taxon>Coscinodiscophyceae</taxon>
        <taxon>Thalassiosirophycidae</taxon>
        <taxon>Thalassiosirales</taxon>
        <taxon>Skeletonemataceae</taxon>
        <taxon>Skeletonema</taxon>
        <taxon>Skeletonema marinoi-dohrnii complex</taxon>
    </lineage>
</organism>
<keyword evidence="1" id="KW-0863">Zinc-finger</keyword>
<dbReference type="AlphaFoldDB" id="A0AAD8YDP6"/>
<feature type="compositionally biased region" description="Basic and acidic residues" evidence="2">
    <location>
        <begin position="271"/>
        <end position="282"/>
    </location>
</feature>
<dbReference type="Proteomes" id="UP001224775">
    <property type="component" value="Unassembled WGS sequence"/>
</dbReference>
<dbReference type="PROSITE" id="PS50158">
    <property type="entry name" value="ZF_CCHC"/>
    <property type="match status" value="1"/>
</dbReference>
<accession>A0AAD8YDP6</accession>
<dbReference type="SMART" id="SM00343">
    <property type="entry name" value="ZnF_C2HC"/>
    <property type="match status" value="1"/>
</dbReference>
<dbReference type="EMBL" id="JATAAI010000007">
    <property type="protein sequence ID" value="KAK1744353.1"/>
    <property type="molecule type" value="Genomic_DNA"/>
</dbReference>
<evidence type="ECO:0000313" key="5">
    <source>
        <dbReference type="Proteomes" id="UP001224775"/>
    </source>
</evidence>
<gene>
    <name evidence="4" type="ORF">QTG54_004886</name>
</gene>
<comment type="caution">
    <text evidence="4">The sequence shown here is derived from an EMBL/GenBank/DDBJ whole genome shotgun (WGS) entry which is preliminary data.</text>
</comment>
<dbReference type="Gene3D" id="4.10.60.10">
    <property type="entry name" value="Zinc finger, CCHC-type"/>
    <property type="match status" value="1"/>
</dbReference>
<dbReference type="InterPro" id="IPR036875">
    <property type="entry name" value="Znf_CCHC_sf"/>
</dbReference>
<evidence type="ECO:0000256" key="1">
    <source>
        <dbReference type="PROSITE-ProRule" id="PRU00047"/>
    </source>
</evidence>
<evidence type="ECO:0000313" key="4">
    <source>
        <dbReference type="EMBL" id="KAK1744353.1"/>
    </source>
</evidence>
<keyword evidence="1" id="KW-0479">Metal-binding</keyword>
<feature type="region of interest" description="Disordered" evidence="2">
    <location>
        <begin position="267"/>
        <end position="303"/>
    </location>
</feature>
<dbReference type="SUPFAM" id="SSF57756">
    <property type="entry name" value="Retrovirus zinc finger-like domains"/>
    <property type="match status" value="1"/>
</dbReference>
<evidence type="ECO:0000256" key="2">
    <source>
        <dbReference type="SAM" id="MobiDB-lite"/>
    </source>
</evidence>
<dbReference type="GO" id="GO:0008270">
    <property type="term" value="F:zinc ion binding"/>
    <property type="evidence" value="ECO:0007669"/>
    <property type="project" value="UniProtKB-KW"/>
</dbReference>